<evidence type="ECO:0000313" key="2">
    <source>
        <dbReference type="EMBL" id="SFL22656.1"/>
    </source>
</evidence>
<comment type="caution">
    <text evidence="2">The sequence shown here is derived from an EMBL/GenBank/DDBJ whole genome shotgun (WGS) entry which is preliminary data.</text>
</comment>
<gene>
    <name evidence="2" type="ORF">SAMN04488518_1241</name>
    <name evidence="3" type="ORF">SAMN04488518_1301</name>
</gene>
<dbReference type="Pfam" id="PF01527">
    <property type="entry name" value="HTH_Tnp_1"/>
    <property type="match status" value="1"/>
</dbReference>
<keyword evidence="1" id="KW-0175">Coiled coil</keyword>
<evidence type="ECO:0000313" key="3">
    <source>
        <dbReference type="EMBL" id="SFL25340.1"/>
    </source>
</evidence>
<reference evidence="2 4" key="1">
    <citation type="submission" date="2016-10" db="EMBL/GenBank/DDBJ databases">
        <authorList>
            <person name="Varghese N."/>
            <person name="Submissions S."/>
        </authorList>
    </citation>
    <scope>NUCLEOTIDE SEQUENCE [LARGE SCALE GENOMIC DNA]</scope>
    <source>
        <strain evidence="2 4">DSM 16392</strain>
    </source>
</reference>
<dbReference type="InterPro" id="IPR002514">
    <property type="entry name" value="Transposase_8"/>
</dbReference>
<protein>
    <submittedName>
        <fullName evidence="2">Transposase</fullName>
    </submittedName>
</protein>
<keyword evidence="4" id="KW-1185">Reference proteome</keyword>
<dbReference type="InterPro" id="IPR051839">
    <property type="entry name" value="RD_transcriptional_regulator"/>
</dbReference>
<dbReference type="InterPro" id="IPR009057">
    <property type="entry name" value="Homeodomain-like_sf"/>
</dbReference>
<dbReference type="Proteomes" id="UP000199598">
    <property type="component" value="Unassembled WGS sequence"/>
</dbReference>
<dbReference type="EMBL" id="FOSK01000024">
    <property type="protein sequence ID" value="SFL22656.1"/>
    <property type="molecule type" value="Genomic_DNA"/>
</dbReference>
<dbReference type="SUPFAM" id="SSF46689">
    <property type="entry name" value="Homeodomain-like"/>
    <property type="match status" value="1"/>
</dbReference>
<organism evidence="2 4">
    <name type="scientific">Pseudovibrio ascidiaceicola</name>
    <dbReference type="NCBI Taxonomy" id="285279"/>
    <lineage>
        <taxon>Bacteria</taxon>
        <taxon>Pseudomonadati</taxon>
        <taxon>Pseudomonadota</taxon>
        <taxon>Alphaproteobacteria</taxon>
        <taxon>Hyphomicrobiales</taxon>
        <taxon>Stappiaceae</taxon>
        <taxon>Pseudovibrio</taxon>
    </lineage>
</organism>
<dbReference type="EMBL" id="FOSK01000030">
    <property type="protein sequence ID" value="SFL25340.1"/>
    <property type="molecule type" value="Genomic_DNA"/>
</dbReference>
<evidence type="ECO:0000256" key="1">
    <source>
        <dbReference type="SAM" id="Coils"/>
    </source>
</evidence>
<evidence type="ECO:0000313" key="4">
    <source>
        <dbReference type="Proteomes" id="UP000199598"/>
    </source>
</evidence>
<dbReference type="RefSeq" id="WP_093524247.1">
    <property type="nucleotide sequence ID" value="NZ_FOSK01000030.1"/>
</dbReference>
<dbReference type="PANTHER" id="PTHR33215:SF13">
    <property type="entry name" value="PROTEIN DISTAL ANTENNA"/>
    <property type="match status" value="1"/>
</dbReference>
<sequence length="93" mass="10790">MGRKHYTEEFKREAARLVEVSGRPIPEIAADLGVGRATLNRWIKEFRDQDLLSGPHEDASKELARLRKENELLRQERDLLKKAAAFFARETSR</sequence>
<proteinExistence type="predicted"/>
<dbReference type="Gene3D" id="1.10.10.60">
    <property type="entry name" value="Homeodomain-like"/>
    <property type="match status" value="1"/>
</dbReference>
<dbReference type="PANTHER" id="PTHR33215">
    <property type="entry name" value="PROTEIN DISTAL ANTENNA"/>
    <property type="match status" value="1"/>
</dbReference>
<feature type="coiled-coil region" evidence="1">
    <location>
        <begin position="56"/>
        <end position="83"/>
    </location>
</feature>
<accession>A0A1I4G0N7</accession>
<name>A0A1I4G0N7_9HYPH</name>